<accession>A0A512HQT9</accession>
<gene>
    <name evidence="2" type="ORF">AFL01nite_01450</name>
</gene>
<evidence type="ECO:0000313" key="3">
    <source>
        <dbReference type="Proteomes" id="UP000321769"/>
    </source>
</evidence>
<keyword evidence="3" id="KW-1185">Reference proteome</keyword>
<organism evidence="2 3">
    <name type="scientific">Aeromicrobium flavum</name>
    <dbReference type="NCBI Taxonomy" id="416568"/>
    <lineage>
        <taxon>Bacteria</taxon>
        <taxon>Bacillati</taxon>
        <taxon>Actinomycetota</taxon>
        <taxon>Actinomycetes</taxon>
        <taxon>Propionibacteriales</taxon>
        <taxon>Nocardioidaceae</taxon>
        <taxon>Aeromicrobium</taxon>
    </lineage>
</organism>
<keyword evidence="1" id="KW-0812">Transmembrane</keyword>
<name>A0A512HQT9_9ACTN</name>
<keyword evidence="1" id="KW-1133">Transmembrane helix</keyword>
<evidence type="ECO:0000313" key="2">
    <source>
        <dbReference type="EMBL" id="GEO87818.1"/>
    </source>
</evidence>
<reference evidence="2 3" key="1">
    <citation type="submission" date="2019-07" db="EMBL/GenBank/DDBJ databases">
        <title>Whole genome shotgun sequence of Aeromicrobium flavum NBRC 107625.</title>
        <authorList>
            <person name="Hosoyama A."/>
            <person name="Uohara A."/>
            <person name="Ohji S."/>
            <person name="Ichikawa N."/>
        </authorList>
    </citation>
    <scope>NUCLEOTIDE SEQUENCE [LARGE SCALE GENOMIC DNA]</scope>
    <source>
        <strain evidence="2 3">NBRC 107625</strain>
    </source>
</reference>
<dbReference type="InterPro" id="IPR021215">
    <property type="entry name" value="DUF2752"/>
</dbReference>
<dbReference type="Proteomes" id="UP000321769">
    <property type="component" value="Unassembled WGS sequence"/>
</dbReference>
<dbReference type="Pfam" id="PF10825">
    <property type="entry name" value="DUF2752"/>
    <property type="match status" value="1"/>
</dbReference>
<dbReference type="AlphaFoldDB" id="A0A512HQT9"/>
<sequence>MLRAPAVAAAGGALALALVHVRDPHVDGAYGFCPFLVLTGLPCPGCGGLRAANLLTRGDVAGAVSSNLFAVVLVAVAAVAWSVWFLRRLRGRPAPFLTWSARTVTIAGLLVVAFGVVRVTPWGAWLAP</sequence>
<keyword evidence="1" id="KW-0472">Membrane</keyword>
<protein>
    <submittedName>
        <fullName evidence="2">Membrane protein</fullName>
    </submittedName>
</protein>
<proteinExistence type="predicted"/>
<feature type="transmembrane region" description="Helical" evidence="1">
    <location>
        <begin position="99"/>
        <end position="119"/>
    </location>
</feature>
<dbReference type="EMBL" id="BJZQ01000001">
    <property type="protein sequence ID" value="GEO87818.1"/>
    <property type="molecule type" value="Genomic_DNA"/>
</dbReference>
<evidence type="ECO:0000256" key="1">
    <source>
        <dbReference type="SAM" id="Phobius"/>
    </source>
</evidence>
<comment type="caution">
    <text evidence="2">The sequence shown here is derived from an EMBL/GenBank/DDBJ whole genome shotgun (WGS) entry which is preliminary data.</text>
</comment>
<feature type="transmembrane region" description="Helical" evidence="1">
    <location>
        <begin position="68"/>
        <end position="87"/>
    </location>
</feature>